<evidence type="ECO:0000256" key="4">
    <source>
        <dbReference type="ARBA" id="ARBA00023157"/>
    </source>
</evidence>
<dbReference type="InterPro" id="IPR002557">
    <property type="entry name" value="Chitin-bd_dom"/>
</dbReference>
<evidence type="ECO:0000256" key="5">
    <source>
        <dbReference type="ARBA" id="ARBA00023180"/>
    </source>
</evidence>
<keyword evidence="3" id="KW-0677">Repeat</keyword>
<dbReference type="SMART" id="SM00494">
    <property type="entry name" value="ChtBD2"/>
    <property type="match status" value="2"/>
</dbReference>
<dbReference type="EMBL" id="NCKV01010438">
    <property type="protein sequence ID" value="RWS21890.1"/>
    <property type="molecule type" value="Genomic_DNA"/>
</dbReference>
<sequence>LYQDSRDCTKFIQCDKGDAFEKQCPENLYFNDKLGVCDWSDVAEGCGLPKSLPFNCPQYNEEDYNAIGDPRFPDSTDCRKLWVCIRHEYNGVNVLLPRHLSCEEGKVYNQDDQICDYPENVRGCENYYPKEKRRYYYNKR</sequence>
<dbReference type="Pfam" id="PF01607">
    <property type="entry name" value="CBM_14"/>
    <property type="match status" value="2"/>
</dbReference>
<keyword evidence="4" id="KW-1015">Disulfide bond</keyword>
<accession>A0A443S2X8</accession>
<keyword evidence="5" id="KW-0325">Glycoprotein</keyword>
<dbReference type="GO" id="GO:0008061">
    <property type="term" value="F:chitin binding"/>
    <property type="evidence" value="ECO:0007669"/>
    <property type="project" value="UniProtKB-KW"/>
</dbReference>
<evidence type="ECO:0000256" key="2">
    <source>
        <dbReference type="ARBA" id="ARBA00022729"/>
    </source>
</evidence>
<evidence type="ECO:0000313" key="8">
    <source>
        <dbReference type="Proteomes" id="UP000288716"/>
    </source>
</evidence>
<dbReference type="OrthoDB" id="6407093at2759"/>
<keyword evidence="8" id="KW-1185">Reference proteome</keyword>
<dbReference type="AlphaFoldDB" id="A0A443S2X8"/>
<evidence type="ECO:0000256" key="3">
    <source>
        <dbReference type="ARBA" id="ARBA00022737"/>
    </source>
</evidence>
<dbReference type="InterPro" id="IPR036508">
    <property type="entry name" value="Chitin-bd_dom_sf"/>
</dbReference>
<dbReference type="STRING" id="299467.A0A443S2X8"/>
<protein>
    <submittedName>
        <fullName evidence="7">Chitin binding peritrophin-A-like protein 2</fullName>
    </submittedName>
</protein>
<evidence type="ECO:0000259" key="6">
    <source>
        <dbReference type="PROSITE" id="PS50940"/>
    </source>
</evidence>
<feature type="non-terminal residue" evidence="7">
    <location>
        <position position="1"/>
    </location>
</feature>
<reference evidence="7 8" key="1">
    <citation type="journal article" date="2018" name="Gigascience">
        <title>Genomes of trombidid mites reveal novel predicted allergens and laterally-transferred genes associated with secondary metabolism.</title>
        <authorList>
            <person name="Dong X."/>
            <person name="Chaisiri K."/>
            <person name="Xia D."/>
            <person name="Armstrong S.D."/>
            <person name="Fang Y."/>
            <person name="Donnelly M.J."/>
            <person name="Kadowaki T."/>
            <person name="McGarry J.W."/>
            <person name="Darby A.C."/>
            <person name="Makepeace B.L."/>
        </authorList>
    </citation>
    <scope>NUCLEOTIDE SEQUENCE [LARGE SCALE GENOMIC DNA]</scope>
    <source>
        <strain evidence="7">UoL-UT</strain>
    </source>
</reference>
<dbReference type="VEuPathDB" id="VectorBase:LDEU010150"/>
<dbReference type="PANTHER" id="PTHR23301:SF0">
    <property type="entry name" value="CHITIN-BINDING TYPE-2 DOMAIN-CONTAINING PROTEIN-RELATED"/>
    <property type="match status" value="1"/>
</dbReference>
<dbReference type="InterPro" id="IPR051940">
    <property type="entry name" value="Chitin_bind-dev_reg"/>
</dbReference>
<evidence type="ECO:0000313" key="7">
    <source>
        <dbReference type="EMBL" id="RWS21890.1"/>
    </source>
</evidence>
<dbReference type="GO" id="GO:0005576">
    <property type="term" value="C:extracellular region"/>
    <property type="evidence" value="ECO:0007669"/>
    <property type="project" value="InterPro"/>
</dbReference>
<dbReference type="Proteomes" id="UP000288716">
    <property type="component" value="Unassembled WGS sequence"/>
</dbReference>
<evidence type="ECO:0000256" key="1">
    <source>
        <dbReference type="ARBA" id="ARBA00022669"/>
    </source>
</evidence>
<feature type="domain" description="Chitin-binding type-2" evidence="6">
    <location>
        <begin position="53"/>
        <end position="126"/>
    </location>
</feature>
<name>A0A443S2X8_9ACAR</name>
<dbReference type="PANTHER" id="PTHR23301">
    <property type="entry name" value="CHITIN BINDING PERITROPHIN-A"/>
    <property type="match status" value="1"/>
</dbReference>
<dbReference type="PROSITE" id="PS50940">
    <property type="entry name" value="CHIT_BIND_II"/>
    <property type="match status" value="2"/>
</dbReference>
<dbReference type="SUPFAM" id="SSF57625">
    <property type="entry name" value="Invertebrate chitin-binding proteins"/>
    <property type="match status" value="2"/>
</dbReference>
<proteinExistence type="predicted"/>
<feature type="domain" description="Chitin-binding type-2" evidence="6">
    <location>
        <begin position="1"/>
        <end position="48"/>
    </location>
</feature>
<organism evidence="7 8">
    <name type="scientific">Leptotrombidium deliense</name>
    <dbReference type="NCBI Taxonomy" id="299467"/>
    <lineage>
        <taxon>Eukaryota</taxon>
        <taxon>Metazoa</taxon>
        <taxon>Ecdysozoa</taxon>
        <taxon>Arthropoda</taxon>
        <taxon>Chelicerata</taxon>
        <taxon>Arachnida</taxon>
        <taxon>Acari</taxon>
        <taxon>Acariformes</taxon>
        <taxon>Trombidiformes</taxon>
        <taxon>Prostigmata</taxon>
        <taxon>Anystina</taxon>
        <taxon>Parasitengona</taxon>
        <taxon>Trombiculoidea</taxon>
        <taxon>Trombiculidae</taxon>
        <taxon>Leptotrombidium</taxon>
    </lineage>
</organism>
<comment type="caution">
    <text evidence="7">The sequence shown here is derived from an EMBL/GenBank/DDBJ whole genome shotgun (WGS) entry which is preliminary data.</text>
</comment>
<gene>
    <name evidence="7" type="ORF">B4U80_06622</name>
</gene>
<keyword evidence="1" id="KW-0147">Chitin-binding</keyword>
<keyword evidence="2" id="KW-0732">Signal</keyword>
<dbReference type="Gene3D" id="2.170.140.10">
    <property type="entry name" value="Chitin binding domain"/>
    <property type="match status" value="2"/>
</dbReference>